<keyword evidence="1" id="KW-1133">Transmembrane helix</keyword>
<evidence type="ECO:0000313" key="3">
    <source>
        <dbReference type="EMBL" id="OOE14036.1"/>
    </source>
</evidence>
<reference evidence="3 4" key="1">
    <citation type="submission" date="2016-11" db="EMBL/GenBank/DDBJ databases">
        <authorList>
            <person name="Jaros S."/>
            <person name="Januszkiewicz K."/>
            <person name="Wedrychowicz H."/>
        </authorList>
    </citation>
    <scope>NUCLEOTIDE SEQUENCE [LARGE SCALE GENOMIC DNA]</scope>
    <source>
        <strain evidence="3 4">Con a/3</strain>
    </source>
</reference>
<comment type="caution">
    <text evidence="3">The sequence shown here is derived from an EMBL/GenBank/DDBJ whole genome shotgun (WGS) entry which is preliminary data.</text>
</comment>
<proteinExistence type="predicted"/>
<protein>
    <recommendedName>
        <fullName evidence="2">DUF4367 domain-containing protein</fullName>
    </recommendedName>
</protein>
<dbReference type="RefSeq" id="WP_171978773.1">
    <property type="nucleotide sequence ID" value="NZ_MQMF01000001.1"/>
</dbReference>
<keyword evidence="1" id="KW-0472">Membrane</keyword>
<accession>A0A1V3GAZ6</accession>
<dbReference type="EMBL" id="MQMF01000001">
    <property type="protein sequence ID" value="OOE14036.1"/>
    <property type="molecule type" value="Genomic_DNA"/>
</dbReference>
<gene>
    <name evidence="3" type="ORF">UN64_02145</name>
</gene>
<dbReference type="Pfam" id="PF14285">
    <property type="entry name" value="DUF4367"/>
    <property type="match status" value="1"/>
</dbReference>
<dbReference type="InterPro" id="IPR025377">
    <property type="entry name" value="DUF4367"/>
</dbReference>
<organism evidence="3 4">
    <name type="scientific">Fictibacillus arsenicus</name>
    <dbReference type="NCBI Taxonomy" id="255247"/>
    <lineage>
        <taxon>Bacteria</taxon>
        <taxon>Bacillati</taxon>
        <taxon>Bacillota</taxon>
        <taxon>Bacilli</taxon>
        <taxon>Bacillales</taxon>
        <taxon>Fictibacillaceae</taxon>
        <taxon>Fictibacillus</taxon>
    </lineage>
</organism>
<evidence type="ECO:0000313" key="4">
    <source>
        <dbReference type="Proteomes" id="UP000188597"/>
    </source>
</evidence>
<feature type="transmembrane region" description="Helical" evidence="1">
    <location>
        <begin position="53"/>
        <end position="71"/>
    </location>
</feature>
<evidence type="ECO:0000256" key="1">
    <source>
        <dbReference type="SAM" id="Phobius"/>
    </source>
</evidence>
<name>A0A1V3GAZ6_9BACL</name>
<dbReference type="Proteomes" id="UP000188597">
    <property type="component" value="Unassembled WGS sequence"/>
</dbReference>
<evidence type="ECO:0000259" key="2">
    <source>
        <dbReference type="Pfam" id="PF14285"/>
    </source>
</evidence>
<keyword evidence="1" id="KW-0812">Transmembrane</keyword>
<sequence>MENRLTKIREAMLESTFKDAKFSEERKREVMDSISILPNKVSPFKRFSLLKPVMNIAICTVLLGGTSFFIFQELSGDSSQTTIRSGDQIDVSQLKLEHTVGNERKIFSPVSIEKAKEVVLFNYNLPYYLPFSKKEPVATITEWFEDKNKISVDVKYIPDTTDQGARYVELTISNFPNNVNSIIKKHDYHQEVSLNGNNAYLTKNENVDMISWIDNGIEYDLRYYSFKNKSGEESEELLKIAKSMK</sequence>
<dbReference type="AlphaFoldDB" id="A0A1V3GAZ6"/>
<feature type="domain" description="DUF4367" evidence="2">
    <location>
        <begin position="139"/>
        <end position="244"/>
    </location>
</feature>